<protein>
    <submittedName>
        <fullName evidence="2">Nuclear transport factor 2 family protein</fullName>
    </submittedName>
</protein>
<evidence type="ECO:0000259" key="1">
    <source>
        <dbReference type="Pfam" id="PF12680"/>
    </source>
</evidence>
<evidence type="ECO:0000313" key="3">
    <source>
        <dbReference type="Proteomes" id="UP000509303"/>
    </source>
</evidence>
<keyword evidence="3" id="KW-1185">Reference proteome</keyword>
<dbReference type="InterPro" id="IPR037401">
    <property type="entry name" value="SnoaL-like"/>
</dbReference>
<dbReference type="AlphaFoldDB" id="A0A7H8ND81"/>
<gene>
    <name evidence="2" type="ORF">HUT08_25895</name>
</gene>
<evidence type="ECO:0000313" key="2">
    <source>
        <dbReference type="EMBL" id="QKW52394.1"/>
    </source>
</evidence>
<dbReference type="Pfam" id="PF12680">
    <property type="entry name" value="SnoaL_2"/>
    <property type="match status" value="1"/>
</dbReference>
<dbReference type="Proteomes" id="UP000509303">
    <property type="component" value="Chromosome"/>
</dbReference>
<name>A0A7H8ND81_9ACTN</name>
<dbReference type="EMBL" id="CP054929">
    <property type="protein sequence ID" value="QKW52394.1"/>
    <property type="molecule type" value="Genomic_DNA"/>
</dbReference>
<sequence>MADETERKRLVLDYFERVNAGDVDGICKMFAPRARVEDPVGTGPVMGEEAIRAYFQRVVEEFGTQDTPGTLTGSQDDQHVAVGLRATIRNPQDPAGGRLAVNVTSVFRFDASGLIEEMRAYWGATDVAPVDGV</sequence>
<accession>A0A7H8ND81</accession>
<dbReference type="Gene3D" id="3.10.450.50">
    <property type="match status" value="1"/>
</dbReference>
<feature type="domain" description="SnoaL-like" evidence="1">
    <location>
        <begin position="11"/>
        <end position="117"/>
    </location>
</feature>
<reference evidence="2 3" key="1">
    <citation type="submission" date="2020-06" db="EMBL/GenBank/DDBJ databases">
        <title>Genome mining for natural products.</title>
        <authorList>
            <person name="Zhang B."/>
            <person name="Shi J."/>
            <person name="Ge H."/>
        </authorList>
    </citation>
    <scope>NUCLEOTIDE SEQUENCE [LARGE SCALE GENOMIC DNA]</scope>
    <source>
        <strain evidence="2 3">NA00687</strain>
    </source>
</reference>
<dbReference type="SUPFAM" id="SSF54427">
    <property type="entry name" value="NTF2-like"/>
    <property type="match status" value="1"/>
</dbReference>
<dbReference type="RefSeq" id="WP_176164098.1">
    <property type="nucleotide sequence ID" value="NZ_CP054929.1"/>
</dbReference>
<proteinExistence type="predicted"/>
<organism evidence="2 3">
    <name type="scientific">Streptomyces buecherae</name>
    <dbReference type="NCBI Taxonomy" id="2763006"/>
    <lineage>
        <taxon>Bacteria</taxon>
        <taxon>Bacillati</taxon>
        <taxon>Actinomycetota</taxon>
        <taxon>Actinomycetes</taxon>
        <taxon>Kitasatosporales</taxon>
        <taxon>Streptomycetaceae</taxon>
        <taxon>Streptomyces</taxon>
    </lineage>
</organism>
<dbReference type="InterPro" id="IPR032710">
    <property type="entry name" value="NTF2-like_dom_sf"/>
</dbReference>